<dbReference type="Pfam" id="PF02562">
    <property type="entry name" value="PhoH"/>
    <property type="match status" value="1"/>
</dbReference>
<dbReference type="InterPro" id="IPR003714">
    <property type="entry name" value="PhoH"/>
</dbReference>
<accession>A0AAV9IG03</accession>
<feature type="domain" description="PIN" evidence="5">
    <location>
        <begin position="204"/>
        <end position="438"/>
    </location>
</feature>
<comment type="similarity">
    <text evidence="3">In the N-terminal section; belongs to the PINc/VapC protein family.</text>
</comment>
<comment type="caution">
    <text evidence="6">The sequence shown here is derived from an EMBL/GenBank/DDBJ whole genome shotgun (WGS) entry which is preliminary data.</text>
</comment>
<dbReference type="PANTHER" id="PTHR30473">
    <property type="entry name" value="PROTEIN PHOH"/>
    <property type="match status" value="1"/>
</dbReference>
<dbReference type="Pfam" id="PF13638">
    <property type="entry name" value="PIN_4"/>
    <property type="match status" value="1"/>
</dbReference>
<dbReference type="InterPro" id="IPR002716">
    <property type="entry name" value="PIN_dom"/>
</dbReference>
<name>A0AAV9IG03_9RHOD</name>
<dbReference type="AlphaFoldDB" id="A0AAV9IG03"/>
<evidence type="ECO:0000259" key="4">
    <source>
        <dbReference type="Pfam" id="PF02562"/>
    </source>
</evidence>
<dbReference type="SUPFAM" id="SSF88723">
    <property type="entry name" value="PIN domain-like"/>
    <property type="match status" value="1"/>
</dbReference>
<evidence type="ECO:0000256" key="1">
    <source>
        <dbReference type="ARBA" id="ARBA00022741"/>
    </source>
</evidence>
<dbReference type="PANTHER" id="PTHR30473:SF2">
    <property type="entry name" value="PIN DOMAIN-CONTAINING PROTEIN"/>
    <property type="match status" value="1"/>
</dbReference>
<dbReference type="GO" id="GO:0005524">
    <property type="term" value="F:ATP binding"/>
    <property type="evidence" value="ECO:0007669"/>
    <property type="project" value="UniProtKB-KW"/>
</dbReference>
<dbReference type="CDD" id="cd09883">
    <property type="entry name" value="PIN_VapC_PhoHL-ATPase"/>
    <property type="match status" value="1"/>
</dbReference>
<sequence length="747" mass="84483">MFAKKGALSFLTLQLRKRVGDNLLAWQTRPGLTFAQGLNKVPMLRYHSVRFQIFERRKRPKLVTNLSEWFLGCKILQRASLTGYNSSRKNSHKKNSDNYYDDDELSFGGGKNIRPRDPEQIIFDSLSQDVDSWNVQRLEKKKVSSKMQLNGLNNGEEAQPGGGYNSFHVMESTTNNVHIQDSVTNVDSHSNIPLDSKHPFSKLYVLDTNVILHDSSCIYKFGAADICIPIIVLEELDKFKRGNDELNRHAREFLRILDDLASRNPELNFSAMTSFKWNNSTKSELSTNQETEEEKEGFSNEKHVYQDYTCVDCLSPEGFSLGESLGKIHIGIAPRSPVIESRFFYDSPDHRILGLVHQLARDRAIAATKAHFGDSVDLNDTSISLIERGIIPNLTSHDKLNRDVCAMFLMAWQETVLVTKDTNLRMKARALGLQTEDYVTDRIMTNLKDLYCGKRVIENIPCDIISSFYESPYCVSKEVLENFVSNPIVNENFILRNGSKSALACYTYHALCGTFMYHRVEKKSACRILPRNAEQAFALHALLDKKILLVTISGNPGTGKTLLALAAALEQHRDYSQIYLSRPIVPLSNRDIGYLPGSVDSKIEPYMQPLFDNLGVIKSFNSNKEDCKASSGPSSMKELLQVIETEKLKITPLTFIRGRSFYNSFFIVDEAQNLTPHEVKTIITRAGEGTKVVFTGDIHQIDNPYVDVRSNGLSYLIERMKGQPLFAHISLEKGERSELSRIASDLL</sequence>
<evidence type="ECO:0000313" key="7">
    <source>
        <dbReference type="Proteomes" id="UP001300502"/>
    </source>
</evidence>
<evidence type="ECO:0000259" key="5">
    <source>
        <dbReference type="Pfam" id="PF13638"/>
    </source>
</evidence>
<organism evidence="6 7">
    <name type="scientific">Galdieria yellowstonensis</name>
    <dbReference type="NCBI Taxonomy" id="3028027"/>
    <lineage>
        <taxon>Eukaryota</taxon>
        <taxon>Rhodophyta</taxon>
        <taxon>Bangiophyceae</taxon>
        <taxon>Galdieriales</taxon>
        <taxon>Galdieriaceae</taxon>
        <taxon>Galdieria</taxon>
    </lineage>
</organism>
<keyword evidence="2" id="KW-0067">ATP-binding</keyword>
<proteinExistence type="inferred from homology"/>
<dbReference type="Gene3D" id="3.40.50.1010">
    <property type="entry name" value="5'-nuclease"/>
    <property type="match status" value="1"/>
</dbReference>
<dbReference type="EMBL" id="JANCYU010000038">
    <property type="protein sequence ID" value="KAK4526268.1"/>
    <property type="molecule type" value="Genomic_DNA"/>
</dbReference>
<reference evidence="6 7" key="1">
    <citation type="submission" date="2022-07" db="EMBL/GenBank/DDBJ databases">
        <title>Genome-wide signatures of adaptation to extreme environments.</title>
        <authorList>
            <person name="Cho C.H."/>
            <person name="Yoon H.S."/>
        </authorList>
    </citation>
    <scope>NUCLEOTIDE SEQUENCE [LARGE SCALE GENOMIC DNA]</scope>
    <source>
        <strain evidence="6 7">108.79 E11</strain>
    </source>
</reference>
<dbReference type="InterPro" id="IPR027417">
    <property type="entry name" value="P-loop_NTPase"/>
</dbReference>
<dbReference type="SUPFAM" id="SSF52540">
    <property type="entry name" value="P-loop containing nucleoside triphosphate hydrolases"/>
    <property type="match status" value="1"/>
</dbReference>
<dbReference type="Gene3D" id="3.40.50.300">
    <property type="entry name" value="P-loop containing nucleotide triphosphate hydrolases"/>
    <property type="match status" value="1"/>
</dbReference>
<keyword evidence="1" id="KW-0547">Nucleotide-binding</keyword>
<evidence type="ECO:0000313" key="6">
    <source>
        <dbReference type="EMBL" id="KAK4526268.1"/>
    </source>
</evidence>
<dbReference type="InterPro" id="IPR051451">
    <property type="entry name" value="PhoH2-like"/>
</dbReference>
<evidence type="ECO:0000256" key="3">
    <source>
        <dbReference type="ARBA" id="ARBA00046345"/>
    </source>
</evidence>
<keyword evidence="7" id="KW-1185">Reference proteome</keyword>
<dbReference type="Proteomes" id="UP001300502">
    <property type="component" value="Unassembled WGS sequence"/>
</dbReference>
<dbReference type="InterPro" id="IPR029060">
    <property type="entry name" value="PIN-like_dom_sf"/>
</dbReference>
<dbReference type="GO" id="GO:0005829">
    <property type="term" value="C:cytosol"/>
    <property type="evidence" value="ECO:0007669"/>
    <property type="project" value="TreeGrafter"/>
</dbReference>
<gene>
    <name evidence="6" type="ORF">GAYE_SCF22MG4182</name>
</gene>
<feature type="domain" description="PhoH-like protein" evidence="4">
    <location>
        <begin position="528"/>
        <end position="733"/>
    </location>
</feature>
<evidence type="ECO:0000256" key="2">
    <source>
        <dbReference type="ARBA" id="ARBA00022840"/>
    </source>
</evidence>
<protein>
    <submittedName>
        <fullName evidence="6">Uncharacterized protein</fullName>
    </submittedName>
</protein>